<sequence>MDALSKGLAGSLLAMAAVMGSSAAQAAGTPTAILVHGAFADGSSWNQVISRLNKAGIPVIAVQNPLSSLADDVAATQRAIDRVDGDVVLVGHSWAGTVITQAGLDPKVKGLVYVAAFAPEPGQSTAALGKNYPVPPGIGKLAATKDGYLYLPAAVVKSDFAQDVPPAEAQLIAATQGLIRGAAFDEPVTQAAWQTRPSWFVVSTHDHMIDPGQQLDMAKRIGAHVTKLQSSHVSMVSHPDAVAQVIGDAVKAVQKP</sequence>
<dbReference type="RefSeq" id="WP_094821024.1">
    <property type="nucleotide sequence ID" value="NZ_NEVO01000007.1"/>
</dbReference>
<dbReference type="InterPro" id="IPR052897">
    <property type="entry name" value="Sec-Metab_Biosynth_Hydrolase"/>
</dbReference>
<evidence type="ECO:0000313" key="3">
    <source>
        <dbReference type="EMBL" id="OZI55956.1"/>
    </source>
</evidence>
<evidence type="ECO:0000313" key="4">
    <source>
        <dbReference type="Proteomes" id="UP000216885"/>
    </source>
</evidence>
<reference evidence="3 4" key="1">
    <citation type="submission" date="2017-05" db="EMBL/GenBank/DDBJ databases">
        <title>Complete and WGS of Bordetella genogroups.</title>
        <authorList>
            <person name="Spilker T."/>
            <person name="LiPuma J."/>
        </authorList>
    </citation>
    <scope>NUCLEOTIDE SEQUENCE [LARGE SCALE GENOMIC DNA]</scope>
    <source>
        <strain evidence="3 4">AU9919</strain>
    </source>
</reference>
<dbReference type="PANTHER" id="PTHR37017:SF11">
    <property type="entry name" value="ESTERASE_LIPASE_THIOESTERASE DOMAIN-CONTAINING PROTEIN"/>
    <property type="match status" value="1"/>
</dbReference>
<gene>
    <name evidence="3" type="ORF">CAL20_10885</name>
</gene>
<dbReference type="PANTHER" id="PTHR37017">
    <property type="entry name" value="AB HYDROLASE-1 DOMAIN-CONTAINING PROTEIN-RELATED"/>
    <property type="match status" value="1"/>
</dbReference>
<accession>A0A261U1X3</accession>
<organism evidence="3 4">
    <name type="scientific">Bordetella genomosp. 4</name>
    <dbReference type="NCBI Taxonomy" id="463044"/>
    <lineage>
        <taxon>Bacteria</taxon>
        <taxon>Pseudomonadati</taxon>
        <taxon>Pseudomonadota</taxon>
        <taxon>Betaproteobacteria</taxon>
        <taxon>Burkholderiales</taxon>
        <taxon>Alcaligenaceae</taxon>
        <taxon>Bordetella</taxon>
    </lineage>
</organism>
<evidence type="ECO:0000256" key="1">
    <source>
        <dbReference type="SAM" id="SignalP"/>
    </source>
</evidence>
<feature type="signal peptide" evidence="1">
    <location>
        <begin position="1"/>
        <end position="26"/>
    </location>
</feature>
<keyword evidence="1" id="KW-0732">Signal</keyword>
<protein>
    <recommendedName>
        <fullName evidence="2">AB hydrolase-1 domain-containing protein</fullName>
    </recommendedName>
</protein>
<dbReference type="AlphaFoldDB" id="A0A261U1X3"/>
<dbReference type="Pfam" id="PF12697">
    <property type="entry name" value="Abhydrolase_6"/>
    <property type="match status" value="1"/>
</dbReference>
<dbReference type="InterPro" id="IPR029058">
    <property type="entry name" value="AB_hydrolase_fold"/>
</dbReference>
<dbReference type="EMBL" id="NEVQ01000013">
    <property type="protein sequence ID" value="OZI55956.1"/>
    <property type="molecule type" value="Genomic_DNA"/>
</dbReference>
<evidence type="ECO:0000259" key="2">
    <source>
        <dbReference type="Pfam" id="PF12697"/>
    </source>
</evidence>
<feature type="chain" id="PRO_5013238180" description="AB hydrolase-1 domain-containing protein" evidence="1">
    <location>
        <begin position="27"/>
        <end position="256"/>
    </location>
</feature>
<comment type="caution">
    <text evidence="3">The sequence shown here is derived from an EMBL/GenBank/DDBJ whole genome shotgun (WGS) entry which is preliminary data.</text>
</comment>
<dbReference type="Gene3D" id="3.40.50.1820">
    <property type="entry name" value="alpha/beta hydrolase"/>
    <property type="match status" value="1"/>
</dbReference>
<proteinExistence type="predicted"/>
<feature type="domain" description="AB hydrolase-1" evidence="2">
    <location>
        <begin position="33"/>
        <end position="244"/>
    </location>
</feature>
<name>A0A261U1X3_9BORD</name>
<dbReference type="SUPFAM" id="SSF53474">
    <property type="entry name" value="alpha/beta-Hydrolases"/>
    <property type="match status" value="1"/>
</dbReference>
<keyword evidence="4" id="KW-1185">Reference proteome</keyword>
<dbReference type="Proteomes" id="UP000216885">
    <property type="component" value="Unassembled WGS sequence"/>
</dbReference>
<dbReference type="InterPro" id="IPR000073">
    <property type="entry name" value="AB_hydrolase_1"/>
</dbReference>
<dbReference type="OrthoDB" id="9112061at2"/>